<dbReference type="GO" id="GO:0016757">
    <property type="term" value="F:glycosyltransferase activity"/>
    <property type="evidence" value="ECO:0007669"/>
    <property type="project" value="UniProtKB-KW"/>
</dbReference>
<dbReference type="OrthoDB" id="3830319at2"/>
<dbReference type="EMBL" id="VFPU01000001">
    <property type="protein sequence ID" value="TQM95276.1"/>
    <property type="molecule type" value="Genomic_DNA"/>
</dbReference>
<dbReference type="Proteomes" id="UP000315133">
    <property type="component" value="Unassembled WGS sequence"/>
</dbReference>
<evidence type="ECO:0000259" key="3">
    <source>
        <dbReference type="Pfam" id="PF00534"/>
    </source>
</evidence>
<dbReference type="AlphaFoldDB" id="A0A543KJR7"/>
<comment type="caution">
    <text evidence="5">The sequence shown here is derived from an EMBL/GenBank/DDBJ whole genome shotgun (WGS) entry which is preliminary data.</text>
</comment>
<evidence type="ECO:0000259" key="4">
    <source>
        <dbReference type="Pfam" id="PF13439"/>
    </source>
</evidence>
<dbReference type="Pfam" id="PF13439">
    <property type="entry name" value="Glyco_transf_4"/>
    <property type="match status" value="1"/>
</dbReference>
<dbReference type="RefSeq" id="WP_141817058.1">
    <property type="nucleotide sequence ID" value="NZ_BAAAIL010000003.1"/>
</dbReference>
<reference evidence="5 6" key="1">
    <citation type="submission" date="2019-06" db="EMBL/GenBank/DDBJ databases">
        <title>Sequencing the genomes of 1000 actinobacteria strains.</title>
        <authorList>
            <person name="Klenk H.-P."/>
        </authorList>
    </citation>
    <scope>NUCLEOTIDE SEQUENCE [LARGE SCALE GENOMIC DNA]</scope>
    <source>
        <strain evidence="5 6">DSM 12362</strain>
    </source>
</reference>
<proteinExistence type="predicted"/>
<evidence type="ECO:0000256" key="2">
    <source>
        <dbReference type="ARBA" id="ARBA00022679"/>
    </source>
</evidence>
<evidence type="ECO:0000313" key="6">
    <source>
        <dbReference type="Proteomes" id="UP000315133"/>
    </source>
</evidence>
<dbReference type="InterPro" id="IPR001296">
    <property type="entry name" value="Glyco_trans_1"/>
</dbReference>
<sequence length="334" mass="35085">MRIVHAVRSDGFAGVERHIATLAAAQANAGHDVVVVGGDPDRMAAELSPSGVRTIAARSTADVLLAIRREGAEAEIVHAHMTAAEVAASVSAQSPLVVTRHFARARGMTSTGRLAGVLVRRRVRAQIAISRYVAKAVDGEATVIYPGVPVVDVAPGPRRPAVLVVQRLQPEKRTDIALRAFAAADPAGWTLDIIGRGPEEPALRALARRLGVADRVRFLGFRDDVSEQMSGAGVLLAPCDVEGLGLSVLEAMAHALPVVASRAGAHGETVGSVAGARLHDPEDWEMAGRLLAELVADAGEREDYGARLADAQRARFTPEAQVAGTDAVYRKVMG</sequence>
<feature type="domain" description="Glycosyl transferase family 1" evidence="3">
    <location>
        <begin position="159"/>
        <end position="305"/>
    </location>
</feature>
<dbReference type="SUPFAM" id="SSF53756">
    <property type="entry name" value="UDP-Glycosyltransferase/glycogen phosphorylase"/>
    <property type="match status" value="1"/>
</dbReference>
<dbReference type="CDD" id="cd03801">
    <property type="entry name" value="GT4_PimA-like"/>
    <property type="match status" value="1"/>
</dbReference>
<feature type="domain" description="Glycosyltransferase subfamily 4-like N-terminal" evidence="4">
    <location>
        <begin position="14"/>
        <end position="149"/>
    </location>
</feature>
<keyword evidence="1" id="KW-0328">Glycosyltransferase</keyword>
<organism evidence="5 6">
    <name type="scientific">Ornithinimicrobium humiphilum</name>
    <dbReference type="NCBI Taxonomy" id="125288"/>
    <lineage>
        <taxon>Bacteria</taxon>
        <taxon>Bacillati</taxon>
        <taxon>Actinomycetota</taxon>
        <taxon>Actinomycetes</taxon>
        <taxon>Micrococcales</taxon>
        <taxon>Ornithinimicrobiaceae</taxon>
        <taxon>Ornithinimicrobium</taxon>
    </lineage>
</organism>
<accession>A0A543KJR7</accession>
<protein>
    <submittedName>
        <fullName evidence="5">Glycosyltransferase involved in cell wall biosynthesis</fullName>
    </submittedName>
</protein>
<gene>
    <name evidence="5" type="ORF">FB476_0115</name>
</gene>
<dbReference type="PANTHER" id="PTHR12526">
    <property type="entry name" value="GLYCOSYLTRANSFERASE"/>
    <property type="match status" value="1"/>
</dbReference>
<dbReference type="Gene3D" id="3.40.50.2000">
    <property type="entry name" value="Glycogen Phosphorylase B"/>
    <property type="match status" value="2"/>
</dbReference>
<keyword evidence="6" id="KW-1185">Reference proteome</keyword>
<dbReference type="InterPro" id="IPR028098">
    <property type="entry name" value="Glyco_trans_4-like_N"/>
</dbReference>
<keyword evidence="2 5" id="KW-0808">Transferase</keyword>
<evidence type="ECO:0000313" key="5">
    <source>
        <dbReference type="EMBL" id="TQM95276.1"/>
    </source>
</evidence>
<dbReference type="Pfam" id="PF00534">
    <property type="entry name" value="Glycos_transf_1"/>
    <property type="match status" value="1"/>
</dbReference>
<name>A0A543KJR7_9MICO</name>
<evidence type="ECO:0000256" key="1">
    <source>
        <dbReference type="ARBA" id="ARBA00022676"/>
    </source>
</evidence>